<name>A0A9X4RAF1_9BURK</name>
<dbReference type="Proteomes" id="UP001152766">
    <property type="component" value="Unassembled WGS sequence"/>
</dbReference>
<organism evidence="2 3">
    <name type="scientific">Pelomonas aquatica</name>
    <dbReference type="NCBI Taxonomy" id="431058"/>
    <lineage>
        <taxon>Bacteria</taxon>
        <taxon>Pseudomonadati</taxon>
        <taxon>Pseudomonadota</taxon>
        <taxon>Betaproteobacteria</taxon>
        <taxon>Burkholderiales</taxon>
        <taxon>Sphaerotilaceae</taxon>
        <taxon>Roseateles</taxon>
    </lineage>
</organism>
<dbReference type="EMBL" id="SGUG01000107">
    <property type="protein sequence ID" value="MDG0865453.1"/>
    <property type="molecule type" value="Genomic_DNA"/>
</dbReference>
<reference evidence="2" key="1">
    <citation type="submission" date="2019-02" db="EMBL/GenBank/DDBJ databases">
        <title>Draft genome of the type strain Pelomonas aquatica CCUG 52575T.</title>
        <authorList>
            <person name="Gomila M."/>
            <person name="Lalucat J."/>
        </authorList>
    </citation>
    <scope>NUCLEOTIDE SEQUENCE</scope>
    <source>
        <strain evidence="2">CCUG 52575</strain>
    </source>
</reference>
<keyword evidence="1" id="KW-0732">Signal</keyword>
<dbReference type="AlphaFoldDB" id="A0A9X4RAF1"/>
<sequence>MKKLLCLLSLSVVLASCGGGNGGAPGALPQPHSPVFVDPGAISVPELTRDVTKLSVSSPDGNSVKLSLTGPDAALLSIGGDGSIRFAIAPNFLAPADANKDNVYQVTVVADDTYSTPSSLALSIKVTSCPTCHVANKSAHVTTDDTTFVDENVIASFEFPAQMQKDTVKYTLTGAFASTTNWNNLEYNNATLAPIAARIGDASVTTCEIGGGGCDAPTGSITINNVTITKDSITFLMSGGNGGPDVGAQVLYTPPGSSVSQVLGTYNPNSCGDPVLKGDQHYVNFDTSGLIGSTVQIKIFDNATTGCGFVAFDHFYQTDKPRGTNAGVLTKPLTPVKVTVEGPVTFQKMIPFASFENPVDMVAKRGWVGTGVFASPTATSWQGTTGTDPAAARVGDKAISTCEIAGPGTPCDSPTGTLTSPAFKVTDAYFNFLMHGGGVGKKVGMRILDTVGNVLLSYSPDSCGPSFIQNDDDWTHIDITALNSAYIKAQLFDEEASGCGFVSTDQWYQSANAWNPSGKGKDGGKVVLTPEATAKLGFNVTVTADAFAQIIGDFDDAVATAKVWTATGDFANPANADAWKGVSGGARVGARAVSTCEMNGNNKGCDASTGTLTSPLFTVDASRPFLNFLMSGGNANGTVGLKVLDASGAVLATYTPNSCGQSSIKDDGNWVTIDLTAQAGKQAKVQIFDNESGGCGFVSFDHVYMGAIRKK</sequence>
<feature type="chain" id="PRO_5040786926" description="Cadherin domain-containing protein" evidence="1">
    <location>
        <begin position="19"/>
        <end position="711"/>
    </location>
</feature>
<protein>
    <recommendedName>
        <fullName evidence="4">Cadherin domain-containing protein</fullName>
    </recommendedName>
</protein>
<evidence type="ECO:0000313" key="2">
    <source>
        <dbReference type="EMBL" id="MDG0865453.1"/>
    </source>
</evidence>
<gene>
    <name evidence="2" type="ORF">EXJ73_23660</name>
</gene>
<keyword evidence="3" id="KW-1185">Reference proteome</keyword>
<evidence type="ECO:0008006" key="4">
    <source>
        <dbReference type="Google" id="ProtNLM"/>
    </source>
</evidence>
<feature type="signal peptide" evidence="1">
    <location>
        <begin position="1"/>
        <end position="18"/>
    </location>
</feature>
<comment type="caution">
    <text evidence="2">The sequence shown here is derived from an EMBL/GenBank/DDBJ whole genome shotgun (WGS) entry which is preliminary data.</text>
</comment>
<accession>A0A9X4RAF1</accession>
<proteinExistence type="predicted"/>
<dbReference type="RefSeq" id="WP_268150828.1">
    <property type="nucleotide sequence ID" value="NZ_JAPPUW010000010.1"/>
</dbReference>
<evidence type="ECO:0000313" key="3">
    <source>
        <dbReference type="Proteomes" id="UP001152766"/>
    </source>
</evidence>
<evidence type="ECO:0000256" key="1">
    <source>
        <dbReference type="SAM" id="SignalP"/>
    </source>
</evidence>
<dbReference type="PROSITE" id="PS51257">
    <property type="entry name" value="PROKAR_LIPOPROTEIN"/>
    <property type="match status" value="1"/>
</dbReference>